<proteinExistence type="predicted"/>
<dbReference type="SUPFAM" id="SSF53474">
    <property type="entry name" value="alpha/beta-Hydrolases"/>
    <property type="match status" value="1"/>
</dbReference>
<comment type="caution">
    <text evidence="2">The sequence shown here is derived from an EMBL/GenBank/DDBJ whole genome shotgun (WGS) entry which is preliminary data.</text>
</comment>
<organism evidence="2 3">
    <name type="scientific">Acidiphilium iwatense</name>
    <dbReference type="NCBI Taxonomy" id="768198"/>
    <lineage>
        <taxon>Bacteria</taxon>
        <taxon>Pseudomonadati</taxon>
        <taxon>Pseudomonadota</taxon>
        <taxon>Alphaproteobacteria</taxon>
        <taxon>Acetobacterales</taxon>
        <taxon>Acidocellaceae</taxon>
        <taxon>Acidiphilium</taxon>
    </lineage>
</organism>
<dbReference type="PANTHER" id="PTHR43798:SF33">
    <property type="entry name" value="HYDROLASE, PUTATIVE (AFU_ORTHOLOGUE AFUA_2G14860)-RELATED"/>
    <property type="match status" value="1"/>
</dbReference>
<dbReference type="PANTHER" id="PTHR43798">
    <property type="entry name" value="MONOACYLGLYCEROL LIPASE"/>
    <property type="match status" value="1"/>
</dbReference>
<protein>
    <submittedName>
        <fullName evidence="2">Lysophospholipase</fullName>
    </submittedName>
</protein>
<accession>A0ABS9DX82</accession>
<feature type="domain" description="Serine aminopeptidase S33" evidence="1">
    <location>
        <begin position="68"/>
        <end position="308"/>
    </location>
</feature>
<keyword evidence="3" id="KW-1185">Reference proteome</keyword>
<evidence type="ECO:0000313" key="2">
    <source>
        <dbReference type="EMBL" id="MCF3947293.1"/>
    </source>
</evidence>
<dbReference type="Gene3D" id="3.40.50.1820">
    <property type="entry name" value="alpha/beta hydrolase"/>
    <property type="match status" value="1"/>
</dbReference>
<dbReference type="InterPro" id="IPR050266">
    <property type="entry name" value="AB_hydrolase_sf"/>
</dbReference>
<gene>
    <name evidence="2" type="ORF">L2A60_11465</name>
</gene>
<evidence type="ECO:0000259" key="1">
    <source>
        <dbReference type="Pfam" id="PF12146"/>
    </source>
</evidence>
<dbReference type="InterPro" id="IPR022742">
    <property type="entry name" value="Hydrolase_4"/>
</dbReference>
<evidence type="ECO:0000313" key="3">
    <source>
        <dbReference type="Proteomes" id="UP001521209"/>
    </source>
</evidence>
<dbReference type="RefSeq" id="WP_235704520.1">
    <property type="nucleotide sequence ID" value="NZ_JAKGBZ010000021.1"/>
</dbReference>
<dbReference type="Proteomes" id="UP001521209">
    <property type="component" value="Unassembled WGS sequence"/>
</dbReference>
<reference evidence="2 3" key="1">
    <citation type="submission" date="2022-01" db="EMBL/GenBank/DDBJ databases">
        <authorList>
            <person name="Won M."/>
            <person name="Kim S.-J."/>
            <person name="Kwon S.-W."/>
        </authorList>
    </citation>
    <scope>NUCLEOTIDE SEQUENCE [LARGE SCALE GENOMIC DNA]</scope>
    <source>
        <strain evidence="2 3">KCTC 23505</strain>
    </source>
</reference>
<dbReference type="EMBL" id="JAKGBZ010000021">
    <property type="protein sequence ID" value="MCF3947293.1"/>
    <property type="molecule type" value="Genomic_DNA"/>
</dbReference>
<sequence>MLQTASTTAGLISERRTIPSDTAGVELQLINRRPDSVKEFTTERTLVMMHGATFPSASLFDVPVEGESFMDALAHAGYDVWAVDARGYGGSTRPPEMSLPPKEGAPLTSARTAVRDLRAAIDFVLRHRDITRVNLLGMSWGGSVAGAFTAELGEKIAKLILVAPLWLSRTKLRIDPGGALNTYRVVSPKTFETGWRVAAPEQKRQALIPEGWFEAWEQVTLATDPGAPTAGTIRAPAGAVQDVRNHWTADNPLYDPAVIRNPVLLIAAEWDIDVPLEMAQDLFVRLTSADYKRLIEIGEGTHMVLMERNRRQAFDAVIRFLDERFEPSS</sequence>
<dbReference type="Pfam" id="PF12146">
    <property type="entry name" value="Hydrolase_4"/>
    <property type="match status" value="1"/>
</dbReference>
<dbReference type="InterPro" id="IPR029058">
    <property type="entry name" value="AB_hydrolase_fold"/>
</dbReference>
<name>A0ABS9DX82_9PROT</name>